<evidence type="ECO:0008006" key="2">
    <source>
        <dbReference type="Google" id="ProtNLM"/>
    </source>
</evidence>
<name>X0S370_9ZZZZ</name>
<comment type="caution">
    <text evidence="1">The sequence shown here is derived from an EMBL/GenBank/DDBJ whole genome shotgun (WGS) entry which is preliminary data.</text>
</comment>
<accession>X0S370</accession>
<organism evidence="1">
    <name type="scientific">marine sediment metagenome</name>
    <dbReference type="NCBI Taxonomy" id="412755"/>
    <lineage>
        <taxon>unclassified sequences</taxon>
        <taxon>metagenomes</taxon>
        <taxon>ecological metagenomes</taxon>
    </lineage>
</organism>
<dbReference type="AlphaFoldDB" id="X0S370"/>
<protein>
    <recommendedName>
        <fullName evidence="2">SHOCT domain-containing protein</fullName>
    </recommendedName>
</protein>
<feature type="non-terminal residue" evidence="1">
    <location>
        <position position="1"/>
    </location>
</feature>
<reference evidence="1" key="1">
    <citation type="journal article" date="2014" name="Front. Microbiol.">
        <title>High frequency of phylogenetically diverse reductive dehalogenase-homologous genes in deep subseafloor sedimentary metagenomes.</title>
        <authorList>
            <person name="Kawai M."/>
            <person name="Futagami T."/>
            <person name="Toyoda A."/>
            <person name="Takaki Y."/>
            <person name="Nishi S."/>
            <person name="Hori S."/>
            <person name="Arai W."/>
            <person name="Tsubouchi T."/>
            <person name="Morono Y."/>
            <person name="Uchiyama I."/>
            <person name="Ito T."/>
            <person name="Fujiyama A."/>
            <person name="Inagaki F."/>
            <person name="Takami H."/>
        </authorList>
    </citation>
    <scope>NUCLEOTIDE SEQUENCE</scope>
    <source>
        <strain evidence="1">Expedition CK06-06</strain>
    </source>
</reference>
<sequence length="82" mass="9190">DPAKLRREEREAKVDDALGRVRATKAANAAAAREAGLRKKRETTAPKAPVTEKIQKLMDLMNLKERGAITLNEYNKLKSELM</sequence>
<proteinExistence type="predicted"/>
<evidence type="ECO:0000313" key="1">
    <source>
        <dbReference type="EMBL" id="GAF69691.1"/>
    </source>
</evidence>
<gene>
    <name evidence="1" type="ORF">S01H1_04951</name>
</gene>
<dbReference type="EMBL" id="BARS01002584">
    <property type="protein sequence ID" value="GAF69691.1"/>
    <property type="molecule type" value="Genomic_DNA"/>
</dbReference>